<organism evidence="2 3">
    <name type="scientific">Phenylobacterium montanum</name>
    <dbReference type="NCBI Taxonomy" id="2823693"/>
    <lineage>
        <taxon>Bacteria</taxon>
        <taxon>Pseudomonadati</taxon>
        <taxon>Pseudomonadota</taxon>
        <taxon>Alphaproteobacteria</taxon>
        <taxon>Caulobacterales</taxon>
        <taxon>Caulobacteraceae</taxon>
        <taxon>Phenylobacterium</taxon>
    </lineage>
</organism>
<dbReference type="Pfam" id="PF13391">
    <property type="entry name" value="HNH_2"/>
    <property type="match status" value="1"/>
</dbReference>
<keyword evidence="3" id="KW-1185">Reference proteome</keyword>
<proteinExistence type="predicted"/>
<evidence type="ECO:0000313" key="2">
    <source>
        <dbReference type="EMBL" id="QUD86054.1"/>
    </source>
</evidence>
<dbReference type="RefSeq" id="WP_211936106.1">
    <property type="nucleotide sequence ID" value="NZ_CP073078.1"/>
</dbReference>
<keyword evidence="2" id="KW-0540">Nuclease</keyword>
<name>A0A975IT30_9CAUL</name>
<dbReference type="EMBL" id="CP073078">
    <property type="protein sequence ID" value="QUD86054.1"/>
    <property type="molecule type" value="Genomic_DNA"/>
</dbReference>
<evidence type="ECO:0000259" key="1">
    <source>
        <dbReference type="Pfam" id="PF13391"/>
    </source>
</evidence>
<feature type="domain" description="HNH nuclease" evidence="1">
    <location>
        <begin position="177"/>
        <end position="229"/>
    </location>
</feature>
<keyword evidence="2" id="KW-0378">Hydrolase</keyword>
<sequence length="291" mass="33046">MATVFALGEGYTRPEIRALVGDPNQKGGAWDTGYRRWRGEFFIFAGVGIPGRTGHNYDNHWKGETLVWQARNNTKLRDRQIQELLSGAYPIHLFTREDERLSWTYRGLATPLTIMDTSPVGVVWAFGVPSTDHVERVNIEPTADEADPVTETEAVRAARLGQSKFRQDLMDLWDRQCAVTGLALPELLRASHIKPWRHSSPQERLDPDNGLLLAVHVDGLFDRGLISFDDDGAILRSPMLSSELMRRLGLDDLPPIKNLNVKTRAYLAIHREQYLKREVDQRIQPISQTAR</sequence>
<dbReference type="AlphaFoldDB" id="A0A975IT30"/>
<dbReference type="REBASE" id="879079">
    <property type="entry name" value="CspsS6ORF13160P"/>
</dbReference>
<gene>
    <name evidence="2" type="ORF">KCG34_13160</name>
</gene>
<evidence type="ECO:0000313" key="3">
    <source>
        <dbReference type="Proteomes" id="UP000676409"/>
    </source>
</evidence>
<protein>
    <submittedName>
        <fullName evidence="2">HNH endonuclease</fullName>
    </submittedName>
</protein>
<accession>A0A975IT30</accession>
<keyword evidence="2" id="KW-0255">Endonuclease</keyword>
<dbReference type="Proteomes" id="UP000676409">
    <property type="component" value="Chromosome"/>
</dbReference>
<dbReference type="InterPro" id="IPR003615">
    <property type="entry name" value="HNH_nuc"/>
</dbReference>
<dbReference type="GO" id="GO:0004519">
    <property type="term" value="F:endonuclease activity"/>
    <property type="evidence" value="ECO:0007669"/>
    <property type="project" value="UniProtKB-KW"/>
</dbReference>
<dbReference type="KEGG" id="caul:KCG34_13160"/>
<reference evidence="2" key="1">
    <citation type="submission" date="2021-04" db="EMBL/GenBank/DDBJ databases">
        <title>The complete genome sequence of Caulobacter sp. S6.</title>
        <authorList>
            <person name="Tang Y."/>
            <person name="Ouyang W."/>
            <person name="Liu Q."/>
            <person name="Huang B."/>
            <person name="Guo Z."/>
            <person name="Lei P."/>
        </authorList>
    </citation>
    <scope>NUCLEOTIDE SEQUENCE</scope>
    <source>
        <strain evidence="2">S6</strain>
    </source>
</reference>